<dbReference type="AlphaFoldDB" id="A0A6M3IR06"/>
<dbReference type="InterPro" id="IPR029063">
    <property type="entry name" value="SAM-dependent_MTases_sf"/>
</dbReference>
<proteinExistence type="predicted"/>
<reference evidence="1" key="1">
    <citation type="submission" date="2020-03" db="EMBL/GenBank/DDBJ databases">
        <title>The deep terrestrial virosphere.</title>
        <authorList>
            <person name="Holmfeldt K."/>
            <person name="Nilsson E."/>
            <person name="Simone D."/>
            <person name="Lopez-Fernandez M."/>
            <person name="Wu X."/>
            <person name="de Brujin I."/>
            <person name="Lundin D."/>
            <person name="Andersson A."/>
            <person name="Bertilsson S."/>
            <person name="Dopson M."/>
        </authorList>
    </citation>
    <scope>NUCLEOTIDE SEQUENCE</scope>
    <source>
        <strain evidence="1">MM415B01245</strain>
    </source>
</reference>
<name>A0A6M3IR06_9ZZZZ</name>
<dbReference type="SUPFAM" id="SSF53335">
    <property type="entry name" value="S-adenosyl-L-methionine-dependent methyltransferases"/>
    <property type="match status" value="1"/>
</dbReference>
<dbReference type="Gene3D" id="3.40.50.150">
    <property type="entry name" value="Vaccinia Virus protein VP39"/>
    <property type="match status" value="1"/>
</dbReference>
<keyword evidence="1" id="KW-0489">Methyltransferase</keyword>
<sequence length="204" mass="23348">MIQTSVFKNEPALLKALIDIHLQGNAIECDPMFFKGNFYKDGVATPAYIGDIEPISLGVMKYDARNLPFDSNSMGSMILDPPFMFGGHGKQGKYYSSKTHGILKGYTGMETLYKDIIAEAYRVLSRKGILIFKTQDFTDSKTTFTHCLVWEWARSVGFYAKDLAIFDNPKNKVSNHLLKQRHLRKVHSYFWIFEKNAFPPEVKE</sequence>
<protein>
    <submittedName>
        <fullName evidence="1">Putative methyltransferase</fullName>
    </submittedName>
</protein>
<accession>A0A6M3IR06</accession>
<dbReference type="EMBL" id="MT141381">
    <property type="protein sequence ID" value="QJA59704.1"/>
    <property type="molecule type" value="Genomic_DNA"/>
</dbReference>
<dbReference type="GO" id="GO:0032259">
    <property type="term" value="P:methylation"/>
    <property type="evidence" value="ECO:0007669"/>
    <property type="project" value="UniProtKB-KW"/>
</dbReference>
<evidence type="ECO:0000313" key="1">
    <source>
        <dbReference type="EMBL" id="QJA59704.1"/>
    </source>
</evidence>
<keyword evidence="1" id="KW-0808">Transferase</keyword>
<gene>
    <name evidence="1" type="ORF">MM415B01245_0016</name>
</gene>
<organism evidence="1">
    <name type="scientific">viral metagenome</name>
    <dbReference type="NCBI Taxonomy" id="1070528"/>
    <lineage>
        <taxon>unclassified sequences</taxon>
        <taxon>metagenomes</taxon>
        <taxon>organismal metagenomes</taxon>
    </lineage>
</organism>
<dbReference type="GO" id="GO:0008168">
    <property type="term" value="F:methyltransferase activity"/>
    <property type="evidence" value="ECO:0007669"/>
    <property type="project" value="UniProtKB-KW"/>
</dbReference>